<feature type="compositionally biased region" description="Basic and acidic residues" evidence="1">
    <location>
        <begin position="1"/>
        <end position="14"/>
    </location>
</feature>
<dbReference type="EMBL" id="HACG01002967">
    <property type="protein sequence ID" value="CEK49832.1"/>
    <property type="molecule type" value="Transcribed_RNA"/>
</dbReference>
<reference evidence="2" key="1">
    <citation type="submission" date="2014-12" db="EMBL/GenBank/DDBJ databases">
        <title>Insight into the proteome of Arion vulgaris.</title>
        <authorList>
            <person name="Aradska J."/>
            <person name="Bulat T."/>
            <person name="Smidak R."/>
            <person name="Sarate P."/>
            <person name="Gangsoo J."/>
            <person name="Sialana F."/>
            <person name="Bilban M."/>
            <person name="Lubec G."/>
        </authorList>
    </citation>
    <scope>NUCLEOTIDE SEQUENCE</scope>
    <source>
        <tissue evidence="2">Skin</tissue>
    </source>
</reference>
<feature type="compositionally biased region" description="Basic and acidic residues" evidence="1">
    <location>
        <begin position="22"/>
        <end position="77"/>
    </location>
</feature>
<accession>A0A0B6Y0K8</accession>
<evidence type="ECO:0000313" key="2">
    <source>
        <dbReference type="EMBL" id="CEK49832.1"/>
    </source>
</evidence>
<name>A0A0B6Y0K8_9EUPU</name>
<proteinExistence type="predicted"/>
<protein>
    <submittedName>
        <fullName evidence="2">Uncharacterized protein</fullName>
    </submittedName>
</protein>
<evidence type="ECO:0000256" key="1">
    <source>
        <dbReference type="SAM" id="MobiDB-lite"/>
    </source>
</evidence>
<dbReference type="AlphaFoldDB" id="A0A0B6Y0K8"/>
<organism evidence="2">
    <name type="scientific">Arion vulgaris</name>
    <dbReference type="NCBI Taxonomy" id="1028688"/>
    <lineage>
        <taxon>Eukaryota</taxon>
        <taxon>Metazoa</taxon>
        <taxon>Spiralia</taxon>
        <taxon>Lophotrochozoa</taxon>
        <taxon>Mollusca</taxon>
        <taxon>Gastropoda</taxon>
        <taxon>Heterobranchia</taxon>
        <taxon>Euthyneura</taxon>
        <taxon>Panpulmonata</taxon>
        <taxon>Eupulmonata</taxon>
        <taxon>Stylommatophora</taxon>
        <taxon>Helicina</taxon>
        <taxon>Arionoidea</taxon>
        <taxon>Arionidae</taxon>
        <taxon>Arion</taxon>
    </lineage>
</organism>
<feature type="non-terminal residue" evidence="2">
    <location>
        <position position="94"/>
    </location>
</feature>
<feature type="compositionally biased region" description="Basic and acidic residues" evidence="1">
    <location>
        <begin position="84"/>
        <end position="94"/>
    </location>
</feature>
<gene>
    <name evidence="2" type="primary">ORF8989</name>
</gene>
<sequence length="94" mass="10703">MSAHFEKATDKVKEAGQQVKKGAVEKKEEWSDKLQEKKDEWSNDLDDKKRQAQNKKDDLIDKAQDKSEDLKADRNKDASGLLETAKDKIVEGAE</sequence>
<feature type="region of interest" description="Disordered" evidence="1">
    <location>
        <begin position="1"/>
        <end position="94"/>
    </location>
</feature>